<feature type="compositionally biased region" description="Polar residues" evidence="1">
    <location>
        <begin position="145"/>
        <end position="160"/>
    </location>
</feature>
<name>J6FA85_TRIAS</name>
<evidence type="ECO:0000256" key="1">
    <source>
        <dbReference type="SAM" id="MobiDB-lite"/>
    </source>
</evidence>
<evidence type="ECO:0000313" key="3">
    <source>
        <dbReference type="EMBL" id="EJT52132.1"/>
    </source>
</evidence>
<dbReference type="RefSeq" id="XP_014183194.1">
    <property type="nucleotide sequence ID" value="XM_014327719.1"/>
</dbReference>
<dbReference type="HOGENOM" id="CLU_912728_0_0_1"/>
<dbReference type="EMBL" id="ALBS01000034">
    <property type="protein sequence ID" value="EJT52132.1"/>
    <property type="molecule type" value="Genomic_DNA"/>
</dbReference>
<comment type="caution">
    <text evidence="3">The sequence shown here is derived from an EMBL/GenBank/DDBJ whole genome shotgun (WGS) entry which is preliminary data.</text>
</comment>
<dbReference type="InterPro" id="IPR036420">
    <property type="entry name" value="BRCT_dom_sf"/>
</dbReference>
<evidence type="ECO:0000259" key="2">
    <source>
        <dbReference type="PROSITE" id="PS50172"/>
    </source>
</evidence>
<accession>J6FA85</accession>
<dbReference type="KEGG" id="tasa:A1Q1_06670"/>
<sequence>MTDDELEDELKEGDEHRHCIFSPSRTSHRIHLHNVATSCSLMAQAAGVRSVDIDQATIVVIPTTATQPPAGARKATIFVSESWLSHSIDAHDLLPFDTYSVSFYKEFEDRKPDIKDLNNSSLRHPIDQTSNVASSHTTAVKRESSSSGQETGAGSNTSHAASRVPTADRAVPSYALEKNDNGQDVVVLLDSDDEGEGAIDDDDDDLGGALKRFKKRKTHAKDVQKARYDVAECQKDRVQEIINALRAWRRVGSASKQDTVKYLRTKVKFEGWVSIFEANRPYIIQNVPGMGDRWGTAASKGYKWE</sequence>
<feature type="domain" description="BRCT" evidence="2">
    <location>
        <begin position="78"/>
        <end position="101"/>
    </location>
</feature>
<protein>
    <recommendedName>
        <fullName evidence="2">BRCT domain-containing protein</fullName>
    </recommendedName>
</protein>
<feature type="region of interest" description="Disordered" evidence="1">
    <location>
        <begin position="115"/>
        <end position="166"/>
    </location>
</feature>
<dbReference type="Proteomes" id="UP000002748">
    <property type="component" value="Unassembled WGS sequence"/>
</dbReference>
<dbReference type="VEuPathDB" id="FungiDB:A1Q1_06670"/>
<evidence type="ECO:0000313" key="4">
    <source>
        <dbReference type="Proteomes" id="UP000002748"/>
    </source>
</evidence>
<gene>
    <name evidence="3" type="ORF">A1Q1_06670</name>
</gene>
<dbReference type="PROSITE" id="PS50172">
    <property type="entry name" value="BRCT"/>
    <property type="match status" value="1"/>
</dbReference>
<dbReference type="InterPro" id="IPR001357">
    <property type="entry name" value="BRCT_dom"/>
</dbReference>
<dbReference type="GeneID" id="25990182"/>
<dbReference type="SUPFAM" id="SSF52113">
    <property type="entry name" value="BRCT domain"/>
    <property type="match status" value="1"/>
</dbReference>
<organism evidence="3 4">
    <name type="scientific">Trichosporon asahii var. asahii (strain ATCC 90039 / CBS 2479 / JCM 2466 / KCTC 7840 / NBRC 103889/ NCYC 2677 / UAMH 7654)</name>
    <name type="common">Yeast</name>
    <dbReference type="NCBI Taxonomy" id="1186058"/>
    <lineage>
        <taxon>Eukaryota</taxon>
        <taxon>Fungi</taxon>
        <taxon>Dikarya</taxon>
        <taxon>Basidiomycota</taxon>
        <taxon>Agaricomycotina</taxon>
        <taxon>Tremellomycetes</taxon>
        <taxon>Trichosporonales</taxon>
        <taxon>Trichosporonaceae</taxon>
        <taxon>Trichosporon</taxon>
    </lineage>
</organism>
<proteinExistence type="predicted"/>
<feature type="compositionally biased region" description="Polar residues" evidence="1">
    <location>
        <begin position="117"/>
        <end position="138"/>
    </location>
</feature>
<reference evidence="3 4" key="1">
    <citation type="journal article" date="2012" name="Eukaryot. Cell">
        <title>Draft genome sequence of CBS 2479, the standard type strain of Trichosporon asahii.</title>
        <authorList>
            <person name="Yang R.Y."/>
            <person name="Li H.T."/>
            <person name="Zhu H."/>
            <person name="Zhou G.P."/>
            <person name="Wang M."/>
            <person name="Wang L."/>
        </authorList>
    </citation>
    <scope>NUCLEOTIDE SEQUENCE [LARGE SCALE GENOMIC DNA]</scope>
    <source>
        <strain evidence="4">ATCC 90039 / CBS 2479 / JCM 2466 / KCTC 7840 / NCYC 2677 / UAMH 7654</strain>
    </source>
</reference>
<dbReference type="AlphaFoldDB" id="J6FA85"/>